<evidence type="ECO:0000256" key="1">
    <source>
        <dbReference type="SAM" id="MobiDB-lite"/>
    </source>
</evidence>
<dbReference type="Gene3D" id="1.25.40.10">
    <property type="entry name" value="Tetratricopeptide repeat domain"/>
    <property type="match status" value="1"/>
</dbReference>
<dbReference type="PANTHER" id="PTHR28142:SF1">
    <property type="entry name" value="MITOCHONDRIAL INNER MEMBRANE I-AAA PROTEASE SUPERCOMPLEX SUBUNIT MGR3-RELATED"/>
    <property type="match status" value="1"/>
</dbReference>
<feature type="compositionally biased region" description="Pro residues" evidence="1">
    <location>
        <begin position="421"/>
        <end position="431"/>
    </location>
</feature>
<keyword evidence="2" id="KW-1133">Transmembrane helix</keyword>
<dbReference type="STRING" id="1314778.A0A5C3P1S7"/>
<dbReference type="AlphaFoldDB" id="A0A5C3P1S7"/>
<dbReference type="InterPro" id="IPR040201">
    <property type="entry name" value="Mrg3-like"/>
</dbReference>
<name>A0A5C3P1S7_9APHY</name>
<dbReference type="InterPro" id="IPR011990">
    <property type="entry name" value="TPR-like_helical_dom_sf"/>
</dbReference>
<feature type="transmembrane region" description="Helical" evidence="2">
    <location>
        <begin position="57"/>
        <end position="77"/>
    </location>
</feature>
<dbReference type="SMART" id="SM00028">
    <property type="entry name" value="TPR"/>
    <property type="match status" value="1"/>
</dbReference>
<evidence type="ECO:0000313" key="4">
    <source>
        <dbReference type="Proteomes" id="UP000308197"/>
    </source>
</evidence>
<dbReference type="SUPFAM" id="SSF48452">
    <property type="entry name" value="TPR-like"/>
    <property type="match status" value="1"/>
</dbReference>
<proteinExistence type="predicted"/>
<gene>
    <name evidence="3" type="ORF">K466DRAFT_498180</name>
</gene>
<evidence type="ECO:0000313" key="3">
    <source>
        <dbReference type="EMBL" id="TFK83595.1"/>
    </source>
</evidence>
<keyword evidence="2" id="KW-0472">Membrane</keyword>
<dbReference type="InParanoid" id="A0A5C3P1S7"/>
<organism evidence="3 4">
    <name type="scientific">Polyporus arcularius HHB13444</name>
    <dbReference type="NCBI Taxonomy" id="1314778"/>
    <lineage>
        <taxon>Eukaryota</taxon>
        <taxon>Fungi</taxon>
        <taxon>Dikarya</taxon>
        <taxon>Basidiomycota</taxon>
        <taxon>Agaricomycotina</taxon>
        <taxon>Agaricomycetes</taxon>
        <taxon>Polyporales</taxon>
        <taxon>Polyporaceae</taxon>
        <taxon>Polyporus</taxon>
    </lineage>
</organism>
<feature type="region of interest" description="Disordered" evidence="1">
    <location>
        <begin position="403"/>
        <end position="431"/>
    </location>
</feature>
<sequence length="431" mass="46814">MIANRAAQRQAPRLGSKALCKSPTSTLAVASRRTLATSSSSSGATSWLHSRSRISTVFSILMGVGIASTAYGVYQFYTTFTMWPPEVRADLRAGIKAKHQGDLDLSERYLRRAWKTAQTLPLSAYSSEPHLKLSGIAIVLGEVLEASNNPNEAYEIYSAAFAQLRAALARNSLSGRERMRAVALAHKLGEMAEVYQRGPEEAEHFLTFAVEEALKLVKDEAANAGKGKEKEKEAEEGEVGTMLAELELPWWVRKVDVAAPLEALGRFYAQEGKPEYSTTLYLQAIGILMQPPSRAKDAAVEDRCRAAQIMNNLSDLMVRGPPPSNVQYAESWARQAQTVIEKTRTLPGAAQDPEAMALCEQTLAAALFNLGALLEMGGKHDEARKSFQESLAQAQSIGMRAGAMEARGALRRLDRAAASNPPNPPSDTPVP</sequence>
<dbReference type="PANTHER" id="PTHR28142">
    <property type="entry name" value="MITOCHONDRIAL INNER MEMBRANE I-AAA PROTEASE SUPERCOMPLEX SUBUNIT MGR3-RELATED"/>
    <property type="match status" value="1"/>
</dbReference>
<dbReference type="EMBL" id="ML211381">
    <property type="protein sequence ID" value="TFK83595.1"/>
    <property type="molecule type" value="Genomic_DNA"/>
</dbReference>
<reference evidence="3 4" key="1">
    <citation type="journal article" date="2019" name="Nat. Ecol. Evol.">
        <title>Megaphylogeny resolves global patterns of mushroom evolution.</title>
        <authorList>
            <person name="Varga T."/>
            <person name="Krizsan K."/>
            <person name="Foldi C."/>
            <person name="Dima B."/>
            <person name="Sanchez-Garcia M."/>
            <person name="Sanchez-Ramirez S."/>
            <person name="Szollosi G.J."/>
            <person name="Szarkandi J.G."/>
            <person name="Papp V."/>
            <person name="Albert L."/>
            <person name="Andreopoulos W."/>
            <person name="Angelini C."/>
            <person name="Antonin V."/>
            <person name="Barry K.W."/>
            <person name="Bougher N.L."/>
            <person name="Buchanan P."/>
            <person name="Buyck B."/>
            <person name="Bense V."/>
            <person name="Catcheside P."/>
            <person name="Chovatia M."/>
            <person name="Cooper J."/>
            <person name="Damon W."/>
            <person name="Desjardin D."/>
            <person name="Finy P."/>
            <person name="Geml J."/>
            <person name="Haridas S."/>
            <person name="Hughes K."/>
            <person name="Justo A."/>
            <person name="Karasinski D."/>
            <person name="Kautmanova I."/>
            <person name="Kiss B."/>
            <person name="Kocsube S."/>
            <person name="Kotiranta H."/>
            <person name="LaButti K.M."/>
            <person name="Lechner B.E."/>
            <person name="Liimatainen K."/>
            <person name="Lipzen A."/>
            <person name="Lukacs Z."/>
            <person name="Mihaltcheva S."/>
            <person name="Morgado L.N."/>
            <person name="Niskanen T."/>
            <person name="Noordeloos M.E."/>
            <person name="Ohm R.A."/>
            <person name="Ortiz-Santana B."/>
            <person name="Ovrebo C."/>
            <person name="Racz N."/>
            <person name="Riley R."/>
            <person name="Savchenko A."/>
            <person name="Shiryaev A."/>
            <person name="Soop K."/>
            <person name="Spirin V."/>
            <person name="Szebenyi C."/>
            <person name="Tomsovsky M."/>
            <person name="Tulloss R.E."/>
            <person name="Uehling J."/>
            <person name="Grigoriev I.V."/>
            <person name="Vagvolgyi C."/>
            <person name="Papp T."/>
            <person name="Martin F.M."/>
            <person name="Miettinen O."/>
            <person name="Hibbett D.S."/>
            <person name="Nagy L.G."/>
        </authorList>
    </citation>
    <scope>NUCLEOTIDE SEQUENCE [LARGE SCALE GENOMIC DNA]</scope>
    <source>
        <strain evidence="3 4">HHB13444</strain>
    </source>
</reference>
<evidence type="ECO:0000256" key="2">
    <source>
        <dbReference type="SAM" id="Phobius"/>
    </source>
</evidence>
<dbReference type="Proteomes" id="UP000308197">
    <property type="component" value="Unassembled WGS sequence"/>
</dbReference>
<keyword evidence="4" id="KW-1185">Reference proteome</keyword>
<accession>A0A5C3P1S7</accession>
<protein>
    <submittedName>
        <fullName evidence="3">Uncharacterized protein</fullName>
    </submittedName>
</protein>
<keyword evidence="2" id="KW-0812">Transmembrane</keyword>
<dbReference type="InterPro" id="IPR019734">
    <property type="entry name" value="TPR_rpt"/>
</dbReference>